<reference evidence="2" key="2">
    <citation type="submission" date="2019-10" db="EMBL/GenBank/DDBJ databases">
        <title>A de novo genome assembly of a pear dwarfing rootstock.</title>
        <authorList>
            <person name="Wang F."/>
            <person name="Wang J."/>
            <person name="Li S."/>
            <person name="Zhang Y."/>
            <person name="Fang M."/>
            <person name="Ma L."/>
            <person name="Zhao Y."/>
            <person name="Jiang S."/>
        </authorList>
    </citation>
    <scope>NUCLEOTIDE SEQUENCE [LARGE SCALE GENOMIC DNA]</scope>
</reference>
<reference evidence="1 2" key="1">
    <citation type="submission" date="2019-09" db="EMBL/GenBank/DDBJ databases">
        <authorList>
            <person name="Ou C."/>
        </authorList>
    </citation>
    <scope>NUCLEOTIDE SEQUENCE [LARGE SCALE GENOMIC DNA]</scope>
    <source>
        <strain evidence="1">S2</strain>
        <tissue evidence="1">Leaf</tissue>
    </source>
</reference>
<dbReference type="AlphaFoldDB" id="A0A5N5FSE6"/>
<sequence length="86" mass="10320">MADAYAELRFDIGGLVRRECSVEFESWKKVLEELKKSMLEELSDVDEIDEKQRKYLDDLFKKHFQQWKFDVLRDAERSTAALEEED</sequence>
<gene>
    <name evidence="1" type="ORF">D8674_005762</name>
</gene>
<proteinExistence type="predicted"/>
<accession>A0A5N5FSE6</accession>
<evidence type="ECO:0000313" key="2">
    <source>
        <dbReference type="Proteomes" id="UP000327157"/>
    </source>
</evidence>
<organism evidence="1 2">
    <name type="scientific">Pyrus ussuriensis x Pyrus communis</name>
    <dbReference type="NCBI Taxonomy" id="2448454"/>
    <lineage>
        <taxon>Eukaryota</taxon>
        <taxon>Viridiplantae</taxon>
        <taxon>Streptophyta</taxon>
        <taxon>Embryophyta</taxon>
        <taxon>Tracheophyta</taxon>
        <taxon>Spermatophyta</taxon>
        <taxon>Magnoliopsida</taxon>
        <taxon>eudicotyledons</taxon>
        <taxon>Gunneridae</taxon>
        <taxon>Pentapetalae</taxon>
        <taxon>rosids</taxon>
        <taxon>fabids</taxon>
        <taxon>Rosales</taxon>
        <taxon>Rosaceae</taxon>
        <taxon>Amygdaloideae</taxon>
        <taxon>Maleae</taxon>
        <taxon>Pyrus</taxon>
    </lineage>
</organism>
<evidence type="ECO:0000313" key="1">
    <source>
        <dbReference type="EMBL" id="KAB2606045.1"/>
    </source>
</evidence>
<protein>
    <submittedName>
        <fullName evidence="1">Uncharacterized protein</fullName>
    </submittedName>
</protein>
<comment type="caution">
    <text evidence="1">The sequence shown here is derived from an EMBL/GenBank/DDBJ whole genome shotgun (WGS) entry which is preliminary data.</text>
</comment>
<dbReference type="EMBL" id="SMOL01000559">
    <property type="protein sequence ID" value="KAB2606045.1"/>
    <property type="molecule type" value="Genomic_DNA"/>
</dbReference>
<reference evidence="1 2" key="3">
    <citation type="submission" date="2019-11" db="EMBL/GenBank/DDBJ databases">
        <title>A de novo genome assembly of a pear dwarfing rootstock.</title>
        <authorList>
            <person name="Wang F."/>
            <person name="Wang J."/>
            <person name="Li S."/>
            <person name="Zhang Y."/>
            <person name="Fang M."/>
            <person name="Ma L."/>
            <person name="Zhao Y."/>
            <person name="Jiang S."/>
        </authorList>
    </citation>
    <scope>NUCLEOTIDE SEQUENCE [LARGE SCALE GENOMIC DNA]</scope>
    <source>
        <strain evidence="1">S2</strain>
        <tissue evidence="1">Leaf</tissue>
    </source>
</reference>
<dbReference type="Proteomes" id="UP000327157">
    <property type="component" value="Chromosome 11"/>
</dbReference>
<name>A0A5N5FSE6_9ROSA</name>
<keyword evidence="2" id="KW-1185">Reference proteome</keyword>